<feature type="compositionally biased region" description="Basic and acidic residues" evidence="1">
    <location>
        <begin position="55"/>
        <end position="65"/>
    </location>
</feature>
<organism evidence="2 3">
    <name type="scientific">Saliniradius amylolyticus</name>
    <dbReference type="NCBI Taxonomy" id="2183582"/>
    <lineage>
        <taxon>Bacteria</taxon>
        <taxon>Pseudomonadati</taxon>
        <taxon>Pseudomonadota</taxon>
        <taxon>Gammaproteobacteria</taxon>
        <taxon>Alteromonadales</taxon>
        <taxon>Alteromonadaceae</taxon>
        <taxon>Saliniradius</taxon>
    </lineage>
</organism>
<dbReference type="AlphaFoldDB" id="A0A2S2E3M0"/>
<dbReference type="EMBL" id="CP029347">
    <property type="protein sequence ID" value="AWL12189.1"/>
    <property type="molecule type" value="Genomic_DNA"/>
</dbReference>
<evidence type="ECO:0000313" key="3">
    <source>
        <dbReference type="Proteomes" id="UP000245728"/>
    </source>
</evidence>
<dbReference type="KEGG" id="salh:HMF8227_01716"/>
<dbReference type="Proteomes" id="UP000245728">
    <property type="component" value="Chromosome"/>
</dbReference>
<evidence type="ECO:0000256" key="1">
    <source>
        <dbReference type="SAM" id="MobiDB-lite"/>
    </source>
</evidence>
<feature type="region of interest" description="Disordered" evidence="1">
    <location>
        <begin position="33"/>
        <end position="65"/>
    </location>
</feature>
<dbReference type="RefSeq" id="WP_109339786.1">
    <property type="nucleotide sequence ID" value="NZ_CP029347.1"/>
</dbReference>
<name>A0A2S2E3M0_9ALTE</name>
<reference evidence="2 3" key="1">
    <citation type="submission" date="2018-05" db="EMBL/GenBank/DDBJ databases">
        <title>Salinimonas sp. HMF8227 Genome sequencing and assembly.</title>
        <authorList>
            <person name="Kang H."/>
            <person name="Kang J."/>
            <person name="Cha I."/>
            <person name="Kim H."/>
            <person name="Joh K."/>
        </authorList>
    </citation>
    <scope>NUCLEOTIDE SEQUENCE [LARGE SCALE GENOMIC DNA]</scope>
    <source>
        <strain evidence="2 3">HMF8227</strain>
    </source>
</reference>
<evidence type="ECO:0000313" key="2">
    <source>
        <dbReference type="EMBL" id="AWL12189.1"/>
    </source>
</evidence>
<dbReference type="OrthoDB" id="6267135at2"/>
<protein>
    <submittedName>
        <fullName evidence="2">Uncharacterized protein</fullName>
    </submittedName>
</protein>
<keyword evidence="3" id="KW-1185">Reference proteome</keyword>
<sequence length="78" mass="9444">MCSTPKSNMAARKPKTQVKGFMQEMDAEQRAGFAEKANQAEERRQQRLARQRRQRERERLKEQENHDGFWGTIWQWLH</sequence>
<gene>
    <name evidence="2" type="ORF">HMF8227_01716</name>
</gene>
<accession>A0A2S2E3M0</accession>
<proteinExistence type="predicted"/>